<name>A0A2A5SYF3_LACLC</name>
<dbReference type="AlphaFoldDB" id="A0A2A5SYF3"/>
<accession>A0A2A5SYF3</accession>
<evidence type="ECO:0000313" key="1">
    <source>
        <dbReference type="EMBL" id="PCS20878.1"/>
    </source>
</evidence>
<dbReference type="Proteomes" id="UP000218711">
    <property type="component" value="Unassembled WGS sequence"/>
</dbReference>
<evidence type="ECO:0000313" key="2">
    <source>
        <dbReference type="Proteomes" id="UP000218711"/>
    </source>
</evidence>
<organism evidence="1 2">
    <name type="scientific">Lactococcus cremoris subsp. tructae</name>
    <dbReference type="NCBI Taxonomy" id="542833"/>
    <lineage>
        <taxon>Bacteria</taxon>
        <taxon>Bacillati</taxon>
        <taxon>Bacillota</taxon>
        <taxon>Bacilli</taxon>
        <taxon>Lactobacillales</taxon>
        <taxon>Streptococcaceae</taxon>
        <taxon>Lactococcus</taxon>
    </lineage>
</organism>
<protein>
    <recommendedName>
        <fullName evidence="3">TRAM domain-containing protein</fullName>
    </recommendedName>
</protein>
<reference evidence="1 2" key="1">
    <citation type="submission" date="2014-12" db="EMBL/GenBank/DDBJ databases">
        <title>Draft genome sequences of 10 type strains of Lactococcus.</title>
        <authorList>
            <person name="Sun Z."/>
            <person name="Zhong Z."/>
            <person name="Liu W."/>
            <person name="Zhang W."/>
            <person name="Zhang H."/>
        </authorList>
    </citation>
    <scope>NUCLEOTIDE SEQUENCE [LARGE SCALE GENOMIC DNA]</scope>
    <source>
        <strain evidence="1 2">DSM 21502</strain>
    </source>
</reference>
<dbReference type="EMBL" id="JXKC01000001">
    <property type="protein sequence ID" value="PCS20878.1"/>
    <property type="molecule type" value="Genomic_DNA"/>
</dbReference>
<gene>
    <name evidence="1" type="ORF">RU92_GL000526</name>
</gene>
<evidence type="ECO:0008006" key="3">
    <source>
        <dbReference type="Google" id="ProtNLM"/>
    </source>
</evidence>
<proteinExistence type="predicted"/>
<comment type="caution">
    <text evidence="1">The sequence shown here is derived from an EMBL/GenBank/DDBJ whole genome shotgun (WGS) entry which is preliminary data.</text>
</comment>
<sequence>MTYLSHRTDYTSIKTFEKALDDEKHVSGKTIRFKVTNVSVGEISAINASNEVAFYISKTEANDIKKGDIVTVKIKSEATNVLGVYVLSGNVQSK</sequence>